<dbReference type="InterPro" id="IPR039361">
    <property type="entry name" value="Cyclin"/>
</dbReference>
<dbReference type="GO" id="GO:0051301">
    <property type="term" value="P:cell division"/>
    <property type="evidence" value="ECO:0007669"/>
    <property type="project" value="UniProtKB-KW"/>
</dbReference>
<keyword evidence="2 4" id="KW-0195">Cyclin</keyword>
<dbReference type="GO" id="GO:0005634">
    <property type="term" value="C:nucleus"/>
    <property type="evidence" value="ECO:0007669"/>
    <property type="project" value="UniProtKB-ARBA"/>
</dbReference>
<dbReference type="SMART" id="SM01332">
    <property type="entry name" value="Cyclin_C"/>
    <property type="match status" value="1"/>
</dbReference>
<keyword evidence="3" id="KW-0131">Cell cycle</keyword>
<dbReference type="CDD" id="cd20507">
    <property type="entry name" value="CYCLIN_CCNB1-like_rpt1"/>
    <property type="match status" value="1"/>
</dbReference>
<dbReference type="SMART" id="SM00385">
    <property type="entry name" value="CYCLIN"/>
    <property type="match status" value="2"/>
</dbReference>
<dbReference type="EMBL" id="OU896710">
    <property type="protein sequence ID" value="CAH1163483.1"/>
    <property type="molecule type" value="Genomic_DNA"/>
</dbReference>
<sequence>MALRQPENLKENISSRLLVKSAIVEPAKVLPKRAALGEVGNRLPITNKNVPVKKPSTMGPPQALVKKTTYISVTKKEVKKPSEKSTTTLKPILKRQESILKNIPVDEKKTINKDLTKSYSTKQLNIVDPDENSKNEPQMVAEYLGDIFTYLRDMEVKYPIREQFLEGHETTSRMRSILVNWLVEVHMNFKLYLETLHLCIAIVDRYLQDNKNVGRSTLQLVGTSAMLIASKYEEMYIPDLTDFVYICDNSFSEKQILQMERDILKKLDFSLGRPLSVHFLRRYNKIAQVRSDHHTLGKYILELALLDYELGHVKPSMLAAAACCLSMGILNEVMDVSKLWTPTLVHYTHYEYNDFKHIIADLGCMIAKSESSRFQTIRKKYASSSYAKISLNTKLNGPLIRKLASSKK</sequence>
<evidence type="ECO:0000259" key="6">
    <source>
        <dbReference type="SMART" id="SM01332"/>
    </source>
</evidence>
<keyword evidence="8" id="KW-1185">Reference proteome</keyword>
<dbReference type="InterPro" id="IPR013763">
    <property type="entry name" value="Cyclin-like_dom"/>
</dbReference>
<dbReference type="Pfam" id="PF00134">
    <property type="entry name" value="Cyclin_N"/>
    <property type="match status" value="1"/>
</dbReference>
<dbReference type="InterPro" id="IPR046965">
    <property type="entry name" value="Cyclin_A/B-like"/>
</dbReference>
<dbReference type="InterPro" id="IPR036915">
    <property type="entry name" value="Cyclin-like_sf"/>
</dbReference>
<dbReference type="InterPro" id="IPR004367">
    <property type="entry name" value="Cyclin_C-dom"/>
</dbReference>
<dbReference type="SUPFAM" id="SSF47954">
    <property type="entry name" value="Cyclin-like"/>
    <property type="match status" value="2"/>
</dbReference>
<dbReference type="PANTHER" id="PTHR10177">
    <property type="entry name" value="CYCLINS"/>
    <property type="match status" value="1"/>
</dbReference>
<dbReference type="InterPro" id="IPR048258">
    <property type="entry name" value="Cyclins_cyclin-box"/>
</dbReference>
<dbReference type="AlphaFoldDB" id="A0A9P0DPB7"/>
<evidence type="ECO:0000313" key="7">
    <source>
        <dbReference type="EMBL" id="CAH1163483.1"/>
    </source>
</evidence>
<proteinExistence type="inferred from homology"/>
<feature type="domain" description="Cyclin C-terminal" evidence="6">
    <location>
        <begin position="274"/>
        <end position="395"/>
    </location>
</feature>
<dbReference type="Gene3D" id="1.10.472.10">
    <property type="entry name" value="Cyclin-like"/>
    <property type="match status" value="2"/>
</dbReference>
<evidence type="ECO:0000259" key="5">
    <source>
        <dbReference type="SMART" id="SM00385"/>
    </source>
</evidence>
<name>A0A9P0DPB7_PHACE</name>
<dbReference type="InterPro" id="IPR006671">
    <property type="entry name" value="Cyclin_N"/>
</dbReference>
<gene>
    <name evidence="7" type="ORF">PHAECO_LOCUS8299</name>
</gene>
<comment type="similarity">
    <text evidence="4">Belongs to the cyclin family.</text>
</comment>
<evidence type="ECO:0000256" key="4">
    <source>
        <dbReference type="RuleBase" id="RU000383"/>
    </source>
</evidence>
<accession>A0A9P0DPB7</accession>
<evidence type="ECO:0000256" key="1">
    <source>
        <dbReference type="ARBA" id="ARBA00022618"/>
    </source>
</evidence>
<feature type="domain" description="Cyclin-like" evidence="5">
    <location>
        <begin position="278"/>
        <end position="364"/>
    </location>
</feature>
<evidence type="ECO:0000256" key="2">
    <source>
        <dbReference type="ARBA" id="ARBA00023127"/>
    </source>
</evidence>
<organism evidence="7 8">
    <name type="scientific">Phaedon cochleariae</name>
    <name type="common">Mustard beetle</name>
    <dbReference type="NCBI Taxonomy" id="80249"/>
    <lineage>
        <taxon>Eukaryota</taxon>
        <taxon>Metazoa</taxon>
        <taxon>Ecdysozoa</taxon>
        <taxon>Arthropoda</taxon>
        <taxon>Hexapoda</taxon>
        <taxon>Insecta</taxon>
        <taxon>Pterygota</taxon>
        <taxon>Neoptera</taxon>
        <taxon>Endopterygota</taxon>
        <taxon>Coleoptera</taxon>
        <taxon>Polyphaga</taxon>
        <taxon>Cucujiformia</taxon>
        <taxon>Chrysomeloidea</taxon>
        <taxon>Chrysomelidae</taxon>
        <taxon>Chrysomelinae</taxon>
        <taxon>Chrysomelini</taxon>
        <taxon>Phaedon</taxon>
    </lineage>
</organism>
<reference evidence="7" key="2">
    <citation type="submission" date="2022-10" db="EMBL/GenBank/DDBJ databases">
        <authorList>
            <consortium name="ENA_rothamsted_submissions"/>
            <consortium name="culmorum"/>
            <person name="King R."/>
        </authorList>
    </citation>
    <scope>NUCLEOTIDE SEQUENCE</scope>
</reference>
<dbReference type="Pfam" id="PF02984">
    <property type="entry name" value="Cyclin_C"/>
    <property type="match status" value="1"/>
</dbReference>
<dbReference type="FunFam" id="1.10.472.10:FF:000001">
    <property type="entry name" value="G2/mitotic-specific cyclin"/>
    <property type="match status" value="1"/>
</dbReference>
<dbReference type="GO" id="GO:0044772">
    <property type="term" value="P:mitotic cell cycle phase transition"/>
    <property type="evidence" value="ECO:0007669"/>
    <property type="project" value="InterPro"/>
</dbReference>
<dbReference type="PROSITE" id="PS00292">
    <property type="entry name" value="CYCLINS"/>
    <property type="match status" value="1"/>
</dbReference>
<evidence type="ECO:0000256" key="3">
    <source>
        <dbReference type="ARBA" id="ARBA00023306"/>
    </source>
</evidence>
<keyword evidence="1" id="KW-0132">Cell division</keyword>
<evidence type="ECO:0008006" key="9">
    <source>
        <dbReference type="Google" id="ProtNLM"/>
    </source>
</evidence>
<feature type="domain" description="Cyclin-like" evidence="5">
    <location>
        <begin position="180"/>
        <end position="265"/>
    </location>
</feature>
<protein>
    <recommendedName>
        <fullName evidence="9">Cyclin B</fullName>
    </recommendedName>
</protein>
<evidence type="ECO:0000313" key="8">
    <source>
        <dbReference type="Proteomes" id="UP001153737"/>
    </source>
</evidence>
<reference evidence="7" key="1">
    <citation type="submission" date="2022-01" db="EMBL/GenBank/DDBJ databases">
        <authorList>
            <person name="King R."/>
        </authorList>
    </citation>
    <scope>NUCLEOTIDE SEQUENCE</scope>
</reference>
<dbReference type="Proteomes" id="UP001153737">
    <property type="component" value="Chromosome 4"/>
</dbReference>
<dbReference type="GO" id="GO:0016538">
    <property type="term" value="F:cyclin-dependent protein serine/threonine kinase regulator activity"/>
    <property type="evidence" value="ECO:0007669"/>
    <property type="project" value="InterPro"/>
</dbReference>
<dbReference type="PIRSF" id="PIRSF001771">
    <property type="entry name" value="Cyclin_A_B_D_E"/>
    <property type="match status" value="1"/>
</dbReference>
<dbReference type="OrthoDB" id="5590282at2759"/>